<keyword evidence="5" id="KW-1185">Reference proteome</keyword>
<dbReference type="EMBL" id="RCHS01001882">
    <property type="protein sequence ID" value="RMX50919.1"/>
    <property type="molecule type" value="Genomic_DNA"/>
</dbReference>
<protein>
    <recommendedName>
        <fullName evidence="3">SAM domain-containing protein</fullName>
    </recommendedName>
</protein>
<dbReference type="Pfam" id="PF07647">
    <property type="entry name" value="SAM_2"/>
    <property type="match status" value="2"/>
</dbReference>
<feature type="compositionally biased region" description="Polar residues" evidence="2">
    <location>
        <begin position="628"/>
        <end position="639"/>
    </location>
</feature>
<feature type="compositionally biased region" description="Basic and acidic residues" evidence="2">
    <location>
        <begin position="894"/>
        <end position="909"/>
    </location>
</feature>
<feature type="compositionally biased region" description="Basic residues" evidence="2">
    <location>
        <begin position="828"/>
        <end position="840"/>
    </location>
</feature>
<dbReference type="PANTHER" id="PTHR12301">
    <property type="entry name" value="SAM-DOMAIN, SH3 AND NUCLEAR LOCALIZATION SIGNALS PROTEIN RELATED"/>
    <property type="match status" value="1"/>
</dbReference>
<dbReference type="OMA" id="EFIACEM"/>
<reference evidence="4 5" key="1">
    <citation type="journal article" date="2018" name="Sci. Rep.">
        <title>Comparative analysis of the Pocillopora damicornis genome highlights role of immune system in coral evolution.</title>
        <authorList>
            <person name="Cunning R."/>
            <person name="Bay R.A."/>
            <person name="Gillette P."/>
            <person name="Baker A.C."/>
            <person name="Traylor-Knowles N."/>
        </authorList>
    </citation>
    <scope>NUCLEOTIDE SEQUENCE [LARGE SCALE GENOMIC DNA]</scope>
    <source>
        <strain evidence="4">RSMAS</strain>
        <tissue evidence="4">Whole animal</tissue>
    </source>
</reference>
<dbReference type="PROSITE" id="PS50105">
    <property type="entry name" value="SAM_DOMAIN"/>
    <property type="match status" value="2"/>
</dbReference>
<gene>
    <name evidence="4" type="ORF">pdam_00021176</name>
</gene>
<feature type="compositionally biased region" description="Low complexity" evidence="2">
    <location>
        <begin position="549"/>
        <end position="559"/>
    </location>
</feature>
<feature type="compositionally biased region" description="Basic and acidic residues" evidence="2">
    <location>
        <begin position="188"/>
        <end position="208"/>
    </location>
</feature>
<organism evidence="4 5">
    <name type="scientific">Pocillopora damicornis</name>
    <name type="common">Cauliflower coral</name>
    <name type="synonym">Millepora damicornis</name>
    <dbReference type="NCBI Taxonomy" id="46731"/>
    <lineage>
        <taxon>Eukaryota</taxon>
        <taxon>Metazoa</taxon>
        <taxon>Cnidaria</taxon>
        <taxon>Anthozoa</taxon>
        <taxon>Hexacorallia</taxon>
        <taxon>Scleractinia</taxon>
        <taxon>Astrocoeniina</taxon>
        <taxon>Pocilloporidae</taxon>
        <taxon>Pocillopora</taxon>
    </lineage>
</organism>
<comment type="caution">
    <text evidence="4">The sequence shown here is derived from an EMBL/GenBank/DDBJ whole genome shotgun (WGS) entry which is preliminary data.</text>
</comment>
<dbReference type="Gene3D" id="1.10.150.50">
    <property type="entry name" value="Transcription Factor, Ets-1"/>
    <property type="match status" value="2"/>
</dbReference>
<dbReference type="SMART" id="SM00454">
    <property type="entry name" value="SAM"/>
    <property type="match status" value="2"/>
</dbReference>
<feature type="compositionally biased region" description="Polar residues" evidence="2">
    <location>
        <begin position="865"/>
        <end position="874"/>
    </location>
</feature>
<feature type="compositionally biased region" description="Basic residues" evidence="2">
    <location>
        <begin position="234"/>
        <end position="244"/>
    </location>
</feature>
<dbReference type="InterPro" id="IPR013761">
    <property type="entry name" value="SAM/pointed_sf"/>
</dbReference>
<name>A0A3M6UBJ5_POCDA</name>
<dbReference type="Pfam" id="PF26285">
    <property type="entry name" value="SASH1_Homeodomain"/>
    <property type="match status" value="2"/>
</dbReference>
<feature type="region of interest" description="Disordered" evidence="2">
    <location>
        <begin position="157"/>
        <end position="251"/>
    </location>
</feature>
<feature type="compositionally biased region" description="Basic and acidic residues" evidence="2">
    <location>
        <begin position="602"/>
        <end position="612"/>
    </location>
</feature>
<feature type="compositionally biased region" description="Basic and acidic residues" evidence="2">
    <location>
        <begin position="673"/>
        <end position="682"/>
    </location>
</feature>
<sequence>MSSSVEDWLRSLGFIHYTQAFLDNGYDELEICKEIGKEDLDAIGVRNFKDRTDILNAVERLKQSGTAVYFVLEGGDIEPLQAQPERDTYPPVSLKMMLHDKLEEDKIDLTTHPYSKPDGSEGCLDTLVTIYADKFYTYEEHVLRALRILRQNKVEKEGAYNDSSSQVSGPPHSRDRHSSTRHSSKSRHSGDHNEEAASEDDIHHRSVSSEDPASPAGRGLMLPDYLDVDSPAQRGKKEKKRRKVERNTKLSRSLDSLKELHVNVEPKPRDREASSLKSKPFKFKLFHGSKKKNHGNEIKKQPLEKKLSNQRKEDYDVLASAIKMGEEDRMALMIMVKQGDLTVEEAVEQLKRYEEDCKKEDYLKPKSDFSSEDEKMGNKPKLKRGIFGKSTKRKSNSRPSSEFIACEMTTMSEEDRINLMRSVKNGEMSVEQALKRFVSYEEKHKRSDSDDASSSRPAKESPRLLKGSGFSRISIKRVSGVLQSSLKLPGNPAQEPNAVFYTGEEGINADGGSVDSSVSSGDEVPVAHDSSPAPSPKRFLENVQGVTKSQHSSSSSVDSMGRADDKPVTSAPLHRQPNFLSEMKVVLGKQAQSVDNIATESGDGKLQQDQKPRPPLPGRQASPPVMETQRNIPSSNSAGSPKRVPDVPSRPGSTVSVPHRAPPPIPTRPNSKNAEERRKSDDVQAVETSLSKDLANEVISNDPILETKTLESAKLNNDQSQKPKIGKATGGELLEGQVHLKPAPVKQQGDEITGEGVKKPRHRPPPLPPRPKNSTNAQEDTDARSVETQTSPPHAKQGKFGKDSKLAASTEEIYKVPSVHNVSEKPQLKPKPKPKPRPRAKQAEDTENELYTAVPPPRPVEGATSGVTRTHGESSSGGMGTNMVRVESKPSISKRTELEVSKNEAEDHSSPPVPVPRVKRASHSLGEMVERKLHIEHIDLTQEPYTDANGCWGVPVNLVDRYAEELRRSHEELANILERLRVGKLKQAGRTAVPCNVSELKFARDPLGSLGSMEEWLISLGLPMYITSLAEVEYDDMAAMPGMEERHFQFAGISDPRHMSRLLASVEEMSR</sequence>
<keyword evidence="1" id="KW-0175">Coiled coil</keyword>
<feature type="region of interest" description="Disordered" evidence="2">
    <location>
        <begin position="441"/>
        <end position="465"/>
    </location>
</feature>
<feature type="region of interest" description="Disordered" evidence="2">
    <location>
        <begin position="503"/>
        <end position="577"/>
    </location>
</feature>
<dbReference type="InterPro" id="IPR001660">
    <property type="entry name" value="SAM"/>
</dbReference>
<dbReference type="SUPFAM" id="SSF47769">
    <property type="entry name" value="SAM/Pointed domain"/>
    <property type="match status" value="2"/>
</dbReference>
<dbReference type="STRING" id="46731.A0A3M6UBJ5"/>
<dbReference type="Proteomes" id="UP000275408">
    <property type="component" value="Unassembled WGS sequence"/>
</dbReference>
<dbReference type="PANTHER" id="PTHR12301:SF8">
    <property type="entry name" value="STERILE ALPHA MOTIF DOMAIN-CONTAINING PROTEIN 5"/>
    <property type="match status" value="1"/>
</dbReference>
<dbReference type="InterPro" id="IPR051725">
    <property type="entry name" value="SAM-SH3_domain_protein"/>
</dbReference>
<evidence type="ECO:0000256" key="1">
    <source>
        <dbReference type="SAM" id="Coils"/>
    </source>
</evidence>
<proteinExistence type="predicted"/>
<feature type="coiled-coil region" evidence="1">
    <location>
        <begin position="336"/>
        <end position="363"/>
    </location>
</feature>
<feature type="compositionally biased region" description="Basic and acidic residues" evidence="2">
    <location>
        <begin position="364"/>
        <end position="377"/>
    </location>
</feature>
<feature type="region of interest" description="Disordered" evidence="2">
    <location>
        <begin position="594"/>
        <end position="918"/>
    </location>
</feature>
<dbReference type="InterPro" id="IPR058666">
    <property type="entry name" value="SASH1/NUB1_homeodomain"/>
</dbReference>
<feature type="region of interest" description="Disordered" evidence="2">
    <location>
        <begin position="364"/>
        <end position="402"/>
    </location>
</feature>
<evidence type="ECO:0000256" key="2">
    <source>
        <dbReference type="SAM" id="MobiDB-lite"/>
    </source>
</evidence>
<feature type="compositionally biased region" description="Low complexity" evidence="2">
    <location>
        <begin position="510"/>
        <end position="524"/>
    </location>
</feature>
<dbReference type="AlphaFoldDB" id="A0A3M6UBJ5"/>
<dbReference type="OrthoDB" id="5990560at2759"/>
<evidence type="ECO:0000259" key="3">
    <source>
        <dbReference type="PROSITE" id="PS50105"/>
    </source>
</evidence>
<feature type="compositionally biased region" description="Basic residues" evidence="2">
    <location>
        <begin position="378"/>
        <end position="396"/>
    </location>
</feature>
<accession>A0A3M6UBJ5</accession>
<feature type="domain" description="SAM" evidence="3">
    <location>
        <begin position="1008"/>
        <end position="1071"/>
    </location>
</feature>
<feature type="domain" description="SAM" evidence="3">
    <location>
        <begin position="1"/>
        <end position="64"/>
    </location>
</feature>
<evidence type="ECO:0000313" key="5">
    <source>
        <dbReference type="Proteomes" id="UP000275408"/>
    </source>
</evidence>
<evidence type="ECO:0000313" key="4">
    <source>
        <dbReference type="EMBL" id="RMX50919.1"/>
    </source>
</evidence>